<comment type="similarity">
    <text evidence="5">Belongs to the Nudix hydrolase family.</text>
</comment>
<evidence type="ECO:0000256" key="2">
    <source>
        <dbReference type="ARBA" id="ARBA00022723"/>
    </source>
</evidence>
<evidence type="ECO:0000259" key="6">
    <source>
        <dbReference type="PROSITE" id="PS51462"/>
    </source>
</evidence>
<dbReference type="PROSITE" id="PS00893">
    <property type="entry name" value="NUDIX_BOX"/>
    <property type="match status" value="1"/>
</dbReference>
<dbReference type="InterPro" id="IPR015797">
    <property type="entry name" value="NUDIX_hydrolase-like_dom_sf"/>
</dbReference>
<dbReference type="AlphaFoldDB" id="A0A3G2S8Y8"/>
<dbReference type="InterPro" id="IPR000086">
    <property type="entry name" value="NUDIX_hydrolase_dom"/>
</dbReference>
<dbReference type="GO" id="GO:0008486">
    <property type="term" value="F:diphosphoinositol-polyphosphate diphosphatase activity"/>
    <property type="evidence" value="ECO:0007669"/>
    <property type="project" value="TreeGrafter"/>
</dbReference>
<evidence type="ECO:0000256" key="1">
    <source>
        <dbReference type="ARBA" id="ARBA00001946"/>
    </source>
</evidence>
<dbReference type="Gene3D" id="3.90.79.10">
    <property type="entry name" value="Nucleoside Triphosphate Pyrophosphohydrolase"/>
    <property type="match status" value="1"/>
</dbReference>
<dbReference type="InterPro" id="IPR020084">
    <property type="entry name" value="NUDIX_hydrolase_CS"/>
</dbReference>
<dbReference type="GO" id="GO:0034432">
    <property type="term" value="F:bis(5'-adenosyl)-pentaphosphatase activity"/>
    <property type="evidence" value="ECO:0007669"/>
    <property type="project" value="TreeGrafter"/>
</dbReference>
<dbReference type="VEuPathDB" id="FungiDB:DNF11_1567"/>
<accession>A0A3G2S8Y8</accession>
<evidence type="ECO:0000256" key="4">
    <source>
        <dbReference type="ARBA" id="ARBA00022842"/>
    </source>
</evidence>
<dbReference type="GO" id="GO:0046872">
    <property type="term" value="F:metal ion binding"/>
    <property type="evidence" value="ECO:0007669"/>
    <property type="project" value="UniProtKB-KW"/>
</dbReference>
<dbReference type="STRING" id="425264.A0A3G2S8Y8"/>
<dbReference type="GO" id="GO:0000298">
    <property type="term" value="F:endopolyphosphatase activity"/>
    <property type="evidence" value="ECO:0007669"/>
    <property type="project" value="TreeGrafter"/>
</dbReference>
<dbReference type="EMBL" id="CP033150">
    <property type="protein sequence ID" value="AYO42517.1"/>
    <property type="molecule type" value="Genomic_DNA"/>
</dbReference>
<evidence type="ECO:0000256" key="5">
    <source>
        <dbReference type="RuleBase" id="RU003476"/>
    </source>
</evidence>
<feature type="domain" description="Nudix hydrolase" evidence="6">
    <location>
        <begin position="7"/>
        <end position="168"/>
    </location>
</feature>
<organism evidence="7 8">
    <name type="scientific">Malassezia restricta (strain ATCC 96810 / NBRC 103918 / CBS 7877)</name>
    <name type="common">Seborrheic dermatitis infection agent</name>
    <dbReference type="NCBI Taxonomy" id="425264"/>
    <lineage>
        <taxon>Eukaryota</taxon>
        <taxon>Fungi</taxon>
        <taxon>Dikarya</taxon>
        <taxon>Basidiomycota</taxon>
        <taxon>Ustilaginomycotina</taxon>
        <taxon>Malasseziomycetes</taxon>
        <taxon>Malasseziales</taxon>
        <taxon>Malasseziaceae</taxon>
        <taxon>Malassezia</taxon>
    </lineage>
</organism>
<dbReference type="CDD" id="cd04666">
    <property type="entry name" value="NUDIX_DIPP2_like_Nudt4"/>
    <property type="match status" value="1"/>
</dbReference>
<keyword evidence="3 5" id="KW-0378">Hydrolase</keyword>
<name>A0A3G2S8Y8_MALR7</name>
<evidence type="ECO:0000256" key="3">
    <source>
        <dbReference type="ARBA" id="ARBA00022801"/>
    </source>
</evidence>
<dbReference type="GO" id="GO:0005634">
    <property type="term" value="C:nucleus"/>
    <property type="evidence" value="ECO:0007669"/>
    <property type="project" value="TreeGrafter"/>
</dbReference>
<evidence type="ECO:0000313" key="7">
    <source>
        <dbReference type="EMBL" id="AYO42517.1"/>
    </source>
</evidence>
<dbReference type="SUPFAM" id="SSF55811">
    <property type="entry name" value="Nudix"/>
    <property type="match status" value="1"/>
</dbReference>
<dbReference type="InterPro" id="IPR020476">
    <property type="entry name" value="Nudix_hydrolase"/>
</dbReference>
<dbReference type="InterPro" id="IPR047198">
    <property type="entry name" value="DDP-like_NUDIX"/>
</dbReference>
<keyword evidence="4" id="KW-0460">Magnesium</keyword>
<dbReference type="EC" id="3.6.1.60" evidence="7"/>
<dbReference type="GO" id="GO:0005737">
    <property type="term" value="C:cytoplasm"/>
    <property type="evidence" value="ECO:0007669"/>
    <property type="project" value="TreeGrafter"/>
</dbReference>
<dbReference type="Pfam" id="PF00293">
    <property type="entry name" value="NUDIX"/>
    <property type="match status" value="1"/>
</dbReference>
<proteinExistence type="inferred from homology"/>
<dbReference type="PROSITE" id="PS51462">
    <property type="entry name" value="NUDIX"/>
    <property type="match status" value="1"/>
</dbReference>
<dbReference type="GO" id="GO:1901911">
    <property type="term" value="P:adenosine 5'-(hexahydrogen pentaphosphate) catabolic process"/>
    <property type="evidence" value="ECO:0007669"/>
    <property type="project" value="TreeGrafter"/>
</dbReference>
<dbReference type="GO" id="GO:1901907">
    <property type="term" value="P:diadenosine pentaphosphate catabolic process"/>
    <property type="evidence" value="ECO:0007669"/>
    <property type="project" value="TreeGrafter"/>
</dbReference>
<protein>
    <submittedName>
        <fullName evidence="7">Diphosphoinositol polyphosphate phosphohydrolaseDDP1</fullName>
        <ecNumber evidence="7">3.6.1.60</ecNumber>
    </submittedName>
</protein>
<dbReference type="PANTHER" id="PTHR12629:SF0">
    <property type="entry name" value="DIPHOSPHOINOSITOL-POLYPHOSPHATE DIPHOSPHATASE"/>
    <property type="match status" value="1"/>
</dbReference>
<keyword evidence="8" id="KW-1185">Reference proteome</keyword>
<keyword evidence="2" id="KW-0479">Metal-binding</keyword>
<dbReference type="PANTHER" id="PTHR12629">
    <property type="entry name" value="DIPHOSPHOINOSITOL POLYPHOSPHATE PHOSPHOHYDROLASE"/>
    <property type="match status" value="1"/>
</dbReference>
<sequence length="170" mass="19559">MPGQIEPRRVAVALAIDYDENRTDRALVMLVRSRKHSDKWVVPKGGIEKGESAREAAARELWEEAGVKVGKEAPPWGLDAEPVMHRDKRAHKKCPADLIDTPNMIPRAVYVLEEFRMHPSNVHDKWPEAHERERQLFPLHEAIEHVSWREGMRELIENARIVTSGFYKGT</sequence>
<gene>
    <name evidence="7" type="primary">DDP1</name>
    <name evidence="7" type="ORF">DNF11_1567</name>
</gene>
<dbReference type="GO" id="GO:1901909">
    <property type="term" value="P:diadenosine hexaphosphate catabolic process"/>
    <property type="evidence" value="ECO:0007669"/>
    <property type="project" value="TreeGrafter"/>
</dbReference>
<dbReference type="OrthoDB" id="2011998at2759"/>
<reference evidence="7 8" key="1">
    <citation type="submission" date="2018-10" db="EMBL/GenBank/DDBJ databases">
        <title>Complete genome sequence of Malassezia restricta CBS 7877.</title>
        <authorList>
            <person name="Morand S.C."/>
            <person name="Bertignac M."/>
            <person name="Iltis A."/>
            <person name="Kolder I."/>
            <person name="Pirovano W."/>
            <person name="Jourdain R."/>
            <person name="Clavaud C."/>
        </authorList>
    </citation>
    <scope>NUCLEOTIDE SEQUENCE [LARGE SCALE GENOMIC DNA]</scope>
    <source>
        <strain evidence="7 8">CBS 7877</strain>
    </source>
</reference>
<dbReference type="GO" id="GO:0071543">
    <property type="term" value="P:diphosphoinositol polyphosphate metabolic process"/>
    <property type="evidence" value="ECO:0007669"/>
    <property type="project" value="TreeGrafter"/>
</dbReference>
<dbReference type="GO" id="GO:0034431">
    <property type="term" value="F:bis(5'-adenosyl)-hexaphosphatase activity"/>
    <property type="evidence" value="ECO:0007669"/>
    <property type="project" value="TreeGrafter"/>
</dbReference>
<comment type="cofactor">
    <cofactor evidence="1">
        <name>Mg(2+)</name>
        <dbReference type="ChEBI" id="CHEBI:18420"/>
    </cofactor>
</comment>
<evidence type="ECO:0000313" key="8">
    <source>
        <dbReference type="Proteomes" id="UP000269793"/>
    </source>
</evidence>
<dbReference type="PRINTS" id="PR00502">
    <property type="entry name" value="NUDIXFAMILY"/>
</dbReference>
<dbReference type="Proteomes" id="UP000269793">
    <property type="component" value="Chromosome III"/>
</dbReference>